<dbReference type="EMBL" id="JACDTQ010001694">
    <property type="protein sequence ID" value="KAF5921404.1"/>
    <property type="molecule type" value="Genomic_DNA"/>
</dbReference>
<evidence type="ECO:0000313" key="1">
    <source>
        <dbReference type="EMBL" id="KAF5921404.1"/>
    </source>
</evidence>
<keyword evidence="2" id="KW-1185">Reference proteome</keyword>
<comment type="caution">
    <text evidence="1">The sequence shown here is derived from an EMBL/GenBank/DDBJ whole genome shotgun (WGS) entry which is preliminary data.</text>
</comment>
<accession>A0A7J7F0U0</accession>
<dbReference type="Proteomes" id="UP000551758">
    <property type="component" value="Unassembled WGS sequence"/>
</dbReference>
<protein>
    <submittedName>
        <fullName evidence="1">Uncharacterized protein</fullName>
    </submittedName>
</protein>
<sequence length="78" mass="8799">LICFECDRINASGICVSGESFCQTQGSQQCYVRKVYEDDTISHGYQGCSSICIDMWLFSHHVAVDLKCCHDSSFCNKF</sequence>
<evidence type="ECO:0000313" key="2">
    <source>
        <dbReference type="Proteomes" id="UP000551758"/>
    </source>
</evidence>
<gene>
    <name evidence="1" type="ORF">HPG69_019455</name>
</gene>
<dbReference type="AlphaFoldDB" id="A0A7J7F0U0"/>
<organism evidence="1 2">
    <name type="scientific">Diceros bicornis minor</name>
    <name type="common">South-central black rhinoceros</name>
    <dbReference type="NCBI Taxonomy" id="77932"/>
    <lineage>
        <taxon>Eukaryota</taxon>
        <taxon>Metazoa</taxon>
        <taxon>Chordata</taxon>
        <taxon>Craniata</taxon>
        <taxon>Vertebrata</taxon>
        <taxon>Euteleostomi</taxon>
        <taxon>Mammalia</taxon>
        <taxon>Eutheria</taxon>
        <taxon>Laurasiatheria</taxon>
        <taxon>Perissodactyla</taxon>
        <taxon>Rhinocerotidae</taxon>
        <taxon>Diceros</taxon>
    </lineage>
</organism>
<feature type="non-terminal residue" evidence="1">
    <location>
        <position position="78"/>
    </location>
</feature>
<proteinExistence type="predicted"/>
<name>A0A7J7F0U0_DICBM</name>
<reference evidence="1 2" key="1">
    <citation type="journal article" date="2020" name="Mol. Biol. Evol.">
        <title>Interspecific Gene Flow and the Evolution of Specialization in Black and White Rhinoceros.</title>
        <authorList>
            <person name="Moodley Y."/>
            <person name="Westbury M.V."/>
            <person name="Russo I.M."/>
            <person name="Gopalakrishnan S."/>
            <person name="Rakotoarivelo A."/>
            <person name="Olsen R.A."/>
            <person name="Prost S."/>
            <person name="Tunstall T."/>
            <person name="Ryder O.A."/>
            <person name="Dalen L."/>
            <person name="Bruford M.W."/>
        </authorList>
    </citation>
    <scope>NUCLEOTIDE SEQUENCE [LARGE SCALE GENOMIC DNA]</scope>
    <source>
        <strain evidence="1">SBR-YM</strain>
        <tissue evidence="1">Skin</tissue>
    </source>
</reference>